<feature type="repeat" description="TPR" evidence="3">
    <location>
        <begin position="157"/>
        <end position="190"/>
    </location>
</feature>
<evidence type="ECO:0000256" key="3">
    <source>
        <dbReference type="PROSITE-ProRule" id="PRU00339"/>
    </source>
</evidence>
<evidence type="ECO:0000256" key="2">
    <source>
        <dbReference type="ARBA" id="ARBA00022803"/>
    </source>
</evidence>
<sequence>MRTRASRSESCFMPRISCAGALLFGAVLLSGCAGGQGARPARPDDSASIPVLLAAGDSASARGVPAEARESYARAAAAAKRAQVRDLEFRAEMGAGLASLQLGEAEPSRRSLTRAVELMPGSARAHLALGRLHTATHRYLDAKTELLRAAALDTVSAEPLYELGRAYAQAGDVKQAVEAFTKALARDPSHAGTQTALASLLESRYAAAGLPQGFVALRMHATLSRGELGVLLAAELGADPERPAWRAETAHPSDSEEARGLWGERWVRTAMARGWIAPFPDGSYHFGDPVTRGALALQLFEIGGASALPVDTGSDPFPDLPRRHYLARAALSATGLGLPLRQGGRFDPWASVTGAEALQAVRGLARKLGLQPVVSEELR</sequence>
<proteinExistence type="predicted"/>
<dbReference type="Proteomes" id="UP000316292">
    <property type="component" value="Unassembled WGS sequence"/>
</dbReference>
<protein>
    <submittedName>
        <fullName evidence="4">Tetratricopeptide repeat protein</fullName>
    </submittedName>
</protein>
<dbReference type="InterPro" id="IPR013105">
    <property type="entry name" value="TPR_2"/>
</dbReference>
<evidence type="ECO:0000313" key="5">
    <source>
        <dbReference type="Proteomes" id="UP000316292"/>
    </source>
</evidence>
<dbReference type="PROSITE" id="PS50293">
    <property type="entry name" value="TPR_REGION"/>
    <property type="match status" value="1"/>
</dbReference>
<evidence type="ECO:0000313" key="4">
    <source>
        <dbReference type="EMBL" id="TMQ47570.1"/>
    </source>
</evidence>
<accession>A0A538S882</accession>
<evidence type="ECO:0000256" key="1">
    <source>
        <dbReference type="ARBA" id="ARBA00022737"/>
    </source>
</evidence>
<dbReference type="AlphaFoldDB" id="A0A538S882"/>
<dbReference type="Pfam" id="PF07719">
    <property type="entry name" value="TPR_2"/>
    <property type="match status" value="1"/>
</dbReference>
<keyword evidence="2 3" id="KW-0802">TPR repeat</keyword>
<name>A0A538S882_UNCEI</name>
<dbReference type="PANTHER" id="PTHR15704">
    <property type="entry name" value="SUPERKILLER 3 PROTEIN-RELATED"/>
    <property type="match status" value="1"/>
</dbReference>
<comment type="caution">
    <text evidence="4">The sequence shown here is derived from an EMBL/GenBank/DDBJ whole genome shotgun (WGS) entry which is preliminary data.</text>
</comment>
<dbReference type="InterPro" id="IPR011990">
    <property type="entry name" value="TPR-like_helical_dom_sf"/>
</dbReference>
<reference evidence="4 5" key="1">
    <citation type="journal article" date="2019" name="Nat. Microbiol.">
        <title>Mediterranean grassland soil C-N compound turnover is dependent on rainfall and depth, and is mediated by genomically divergent microorganisms.</title>
        <authorList>
            <person name="Diamond S."/>
            <person name="Andeer P.F."/>
            <person name="Li Z."/>
            <person name="Crits-Christoph A."/>
            <person name="Burstein D."/>
            <person name="Anantharaman K."/>
            <person name="Lane K.R."/>
            <person name="Thomas B.C."/>
            <person name="Pan C."/>
            <person name="Northen T.R."/>
            <person name="Banfield J.F."/>
        </authorList>
    </citation>
    <scope>NUCLEOTIDE SEQUENCE [LARGE SCALE GENOMIC DNA]</scope>
    <source>
        <strain evidence="4">WS_1</strain>
    </source>
</reference>
<dbReference type="PANTHER" id="PTHR15704:SF7">
    <property type="entry name" value="SUPERKILLER COMPLEX PROTEIN 3"/>
    <property type="match status" value="1"/>
</dbReference>
<dbReference type="PROSITE" id="PS50005">
    <property type="entry name" value="TPR"/>
    <property type="match status" value="1"/>
</dbReference>
<dbReference type="InterPro" id="IPR039226">
    <property type="entry name" value="Ski3/TTC37"/>
</dbReference>
<organism evidence="4 5">
    <name type="scientific">Eiseniibacteriota bacterium</name>
    <dbReference type="NCBI Taxonomy" id="2212470"/>
    <lineage>
        <taxon>Bacteria</taxon>
        <taxon>Candidatus Eiseniibacteriota</taxon>
    </lineage>
</organism>
<dbReference type="PROSITE" id="PS51257">
    <property type="entry name" value="PROKAR_LIPOPROTEIN"/>
    <property type="match status" value="1"/>
</dbReference>
<dbReference type="Gene3D" id="1.25.40.10">
    <property type="entry name" value="Tetratricopeptide repeat domain"/>
    <property type="match status" value="1"/>
</dbReference>
<keyword evidence="1" id="KW-0677">Repeat</keyword>
<gene>
    <name evidence="4" type="ORF">E6K71_09520</name>
</gene>
<dbReference type="InterPro" id="IPR019734">
    <property type="entry name" value="TPR_rpt"/>
</dbReference>
<dbReference type="GO" id="GO:0006401">
    <property type="term" value="P:RNA catabolic process"/>
    <property type="evidence" value="ECO:0007669"/>
    <property type="project" value="InterPro"/>
</dbReference>
<dbReference type="EMBL" id="VBOR01000105">
    <property type="protein sequence ID" value="TMQ47570.1"/>
    <property type="molecule type" value="Genomic_DNA"/>
</dbReference>
<dbReference type="SUPFAM" id="SSF48452">
    <property type="entry name" value="TPR-like"/>
    <property type="match status" value="1"/>
</dbReference>
<dbReference type="SMART" id="SM00028">
    <property type="entry name" value="TPR"/>
    <property type="match status" value="3"/>
</dbReference>
<dbReference type="GO" id="GO:0055087">
    <property type="term" value="C:Ski complex"/>
    <property type="evidence" value="ECO:0007669"/>
    <property type="project" value="InterPro"/>
</dbReference>